<dbReference type="EMBL" id="KI911148">
    <property type="protein sequence ID" value="ETS01337.1"/>
    <property type="molecule type" value="Genomic_DNA"/>
</dbReference>
<reference evidence="2" key="1">
    <citation type="journal article" date="2013" name="Ind. Biotechnol.">
        <title>Comparative genomics analysis of Trichoderma reesei strains.</title>
        <authorList>
            <person name="Koike H."/>
            <person name="Aerts A."/>
            <person name="LaButti K."/>
            <person name="Grigoriev I.V."/>
            <person name="Baker S.E."/>
        </authorList>
    </citation>
    <scope>NUCLEOTIDE SEQUENCE [LARGE SCALE GENOMIC DNA]</scope>
    <source>
        <strain evidence="2">ATCC 56765 / BCRC 32924 / NRRL 11460 / Rut C-30</strain>
    </source>
</reference>
<evidence type="ECO:0000313" key="1">
    <source>
        <dbReference type="EMBL" id="ETS01337.1"/>
    </source>
</evidence>
<protein>
    <submittedName>
        <fullName evidence="1">Uncharacterized protein</fullName>
    </submittedName>
</protein>
<name>A0A024SAY4_HYPJR</name>
<gene>
    <name evidence="1" type="ORF">M419DRAFT_119144</name>
</gene>
<sequence>MTQDDASIWNPCGRWLLKLVLDPLPVVVDASNLLTQTLKDPSIDGTPTPLNQSRRY</sequence>
<evidence type="ECO:0000313" key="2">
    <source>
        <dbReference type="Proteomes" id="UP000024376"/>
    </source>
</evidence>
<dbReference type="AlphaFoldDB" id="A0A024SAY4"/>
<organism evidence="1 2">
    <name type="scientific">Hypocrea jecorina (strain ATCC 56765 / BCRC 32924 / NRRL 11460 / Rut C-30)</name>
    <name type="common">Trichoderma reesei</name>
    <dbReference type="NCBI Taxonomy" id="1344414"/>
    <lineage>
        <taxon>Eukaryota</taxon>
        <taxon>Fungi</taxon>
        <taxon>Dikarya</taxon>
        <taxon>Ascomycota</taxon>
        <taxon>Pezizomycotina</taxon>
        <taxon>Sordariomycetes</taxon>
        <taxon>Hypocreomycetidae</taxon>
        <taxon>Hypocreales</taxon>
        <taxon>Hypocreaceae</taxon>
        <taxon>Trichoderma</taxon>
    </lineage>
</organism>
<proteinExistence type="predicted"/>
<dbReference type="KEGG" id="trr:M419DRAFT_119144"/>
<dbReference type="HOGENOM" id="CLU_3015889_0_0_1"/>
<dbReference type="Proteomes" id="UP000024376">
    <property type="component" value="Unassembled WGS sequence"/>
</dbReference>
<accession>A0A024SAY4</accession>